<evidence type="ECO:0000256" key="5">
    <source>
        <dbReference type="PIRSR" id="PIRSR000239-1"/>
    </source>
</evidence>
<evidence type="ECO:0000313" key="8">
    <source>
        <dbReference type="Proteomes" id="UP001158087"/>
    </source>
</evidence>
<evidence type="ECO:0000313" key="7">
    <source>
        <dbReference type="EMBL" id="MDH0126843.1"/>
    </source>
</evidence>
<keyword evidence="7" id="KW-0575">Peroxidase</keyword>
<organism evidence="7 8">
    <name type="scientific">Brucella intermedia GD04153</name>
    <dbReference type="NCBI Taxonomy" id="2975438"/>
    <lineage>
        <taxon>Bacteria</taxon>
        <taxon>Pseudomonadati</taxon>
        <taxon>Pseudomonadota</taxon>
        <taxon>Alphaproteobacteria</taxon>
        <taxon>Hyphomicrobiales</taxon>
        <taxon>Brucellaceae</taxon>
        <taxon>Brucella/Ochrobactrum group</taxon>
        <taxon>Brucella</taxon>
    </lineage>
</organism>
<dbReference type="InterPro" id="IPR000866">
    <property type="entry name" value="AhpC/TSA"/>
</dbReference>
<dbReference type="InterPro" id="IPR050217">
    <property type="entry name" value="Peroxiredoxin"/>
</dbReference>
<comment type="similarity">
    <text evidence="1">Belongs to the peroxiredoxin family. AhpC/Prx1 subfamily.</text>
</comment>
<dbReference type="Pfam" id="PF00578">
    <property type="entry name" value="AhpC-TSA"/>
    <property type="match status" value="1"/>
</dbReference>
<dbReference type="InterPro" id="IPR013766">
    <property type="entry name" value="Thioredoxin_domain"/>
</dbReference>
<gene>
    <name evidence="7" type="ORF">N7376_22985</name>
</gene>
<dbReference type="GO" id="GO:0006979">
    <property type="term" value="P:response to oxidative stress"/>
    <property type="evidence" value="ECO:0007669"/>
    <property type="project" value="TreeGrafter"/>
</dbReference>
<sequence>MQFYESVMMLNVPAPNFSCRSTQGTVKLSDYRGRWLVFFSHPADFTPVCTSEFVAFARARDAFLAEDCDLLGLSVDSLFSHIAWTGWIEERFGTLIKFPIAEDPSMTIARAYGMLGENANSSETVRATFLIDPQGIIRATWWYPMTTGRNIDEILRTVRALRTSDTTGTLTPAGWQPGDEVIDADPVRGSMPIADWLYRTHKPEVAV</sequence>
<dbReference type="GO" id="GO:0045454">
    <property type="term" value="P:cell redox homeostasis"/>
    <property type="evidence" value="ECO:0007669"/>
    <property type="project" value="TreeGrafter"/>
</dbReference>
<dbReference type="InterPro" id="IPR019479">
    <property type="entry name" value="Peroxiredoxin_C"/>
</dbReference>
<dbReference type="AlphaFoldDB" id="A0AA42H1C1"/>
<dbReference type="GO" id="GO:0008379">
    <property type="term" value="F:thioredoxin peroxidase activity"/>
    <property type="evidence" value="ECO:0007669"/>
    <property type="project" value="TreeGrafter"/>
</dbReference>
<dbReference type="SUPFAM" id="SSF52833">
    <property type="entry name" value="Thioredoxin-like"/>
    <property type="match status" value="1"/>
</dbReference>
<dbReference type="Gene3D" id="3.40.30.10">
    <property type="entry name" value="Glutaredoxin"/>
    <property type="match status" value="1"/>
</dbReference>
<dbReference type="EMBL" id="JAODYY010000017">
    <property type="protein sequence ID" value="MDH0126843.1"/>
    <property type="molecule type" value="Genomic_DNA"/>
</dbReference>
<accession>A0AA42H1C1</accession>
<evidence type="ECO:0000256" key="4">
    <source>
        <dbReference type="ARBA" id="ARBA00037420"/>
    </source>
</evidence>
<proteinExistence type="inferred from homology"/>
<dbReference type="PANTHER" id="PTHR10681:SF128">
    <property type="entry name" value="THIOREDOXIN-DEPENDENT PEROXIDE REDUCTASE, MITOCHONDRIAL"/>
    <property type="match status" value="1"/>
</dbReference>
<dbReference type="PROSITE" id="PS51352">
    <property type="entry name" value="THIOREDOXIN_2"/>
    <property type="match status" value="1"/>
</dbReference>
<dbReference type="Proteomes" id="UP001158087">
    <property type="component" value="Unassembled WGS sequence"/>
</dbReference>
<dbReference type="GO" id="GO:0042744">
    <property type="term" value="P:hydrogen peroxide catabolic process"/>
    <property type="evidence" value="ECO:0007669"/>
    <property type="project" value="TreeGrafter"/>
</dbReference>
<dbReference type="GO" id="GO:0005829">
    <property type="term" value="C:cytosol"/>
    <property type="evidence" value="ECO:0007669"/>
    <property type="project" value="TreeGrafter"/>
</dbReference>
<dbReference type="PIRSF" id="PIRSF000239">
    <property type="entry name" value="AHPC"/>
    <property type="match status" value="1"/>
</dbReference>
<evidence type="ECO:0000256" key="1">
    <source>
        <dbReference type="ARBA" id="ARBA00009796"/>
    </source>
</evidence>
<dbReference type="InterPro" id="IPR036249">
    <property type="entry name" value="Thioredoxin-like_sf"/>
</dbReference>
<dbReference type="NCBIfam" id="NF009668">
    <property type="entry name" value="PRK13189.1"/>
    <property type="match status" value="1"/>
</dbReference>
<feature type="domain" description="Thioredoxin" evidence="6">
    <location>
        <begin position="8"/>
        <end position="163"/>
    </location>
</feature>
<evidence type="ECO:0000256" key="3">
    <source>
        <dbReference type="ARBA" id="ARBA00032824"/>
    </source>
</evidence>
<keyword evidence="2 7" id="KW-0560">Oxidoreductase</keyword>
<feature type="active site" description="Cysteine sulfenic acid (-SOH) intermediate; for peroxidase activity" evidence="5">
    <location>
        <position position="49"/>
    </location>
</feature>
<protein>
    <recommendedName>
        <fullName evidence="3">Thioredoxin peroxidase</fullName>
    </recommendedName>
</protein>
<comment type="caution">
    <text evidence="7">The sequence shown here is derived from an EMBL/GenBank/DDBJ whole genome shotgun (WGS) entry which is preliminary data.</text>
</comment>
<dbReference type="GO" id="GO:0033554">
    <property type="term" value="P:cellular response to stress"/>
    <property type="evidence" value="ECO:0007669"/>
    <property type="project" value="TreeGrafter"/>
</dbReference>
<dbReference type="PANTHER" id="PTHR10681">
    <property type="entry name" value="THIOREDOXIN PEROXIDASE"/>
    <property type="match status" value="1"/>
</dbReference>
<name>A0AA42H1C1_9HYPH</name>
<comment type="function">
    <text evidence="4">Thiol-specific peroxidase that catalyzes the reduction of hydrogen peroxide and organic hydroperoxides to water and alcohols, respectively. Plays a role in cell protection against oxidative stress by detoxifying peroxides.</text>
</comment>
<evidence type="ECO:0000256" key="2">
    <source>
        <dbReference type="ARBA" id="ARBA00023002"/>
    </source>
</evidence>
<reference evidence="7" key="1">
    <citation type="submission" date="2022-09" db="EMBL/GenBank/DDBJ databases">
        <title>Intensive care unit water sources are persistently colonized with multi-drug resistant bacteria and are the site of extensive horizontal gene transfer of antibiotic resistance genes.</title>
        <authorList>
            <person name="Diorio-Toth L."/>
        </authorList>
    </citation>
    <scope>NUCLEOTIDE SEQUENCE</scope>
    <source>
        <strain evidence="7">GD04153</strain>
    </source>
</reference>
<dbReference type="Pfam" id="PF10417">
    <property type="entry name" value="1-cysPrx_C"/>
    <property type="match status" value="1"/>
</dbReference>
<evidence type="ECO:0000259" key="6">
    <source>
        <dbReference type="PROSITE" id="PS51352"/>
    </source>
</evidence>
<dbReference type="InterPro" id="IPR024706">
    <property type="entry name" value="Peroxiredoxin_AhpC-typ"/>
</dbReference>